<evidence type="ECO:0000313" key="5">
    <source>
        <dbReference type="EMBL" id="TKV60846.1"/>
    </source>
</evidence>
<keyword evidence="1" id="KW-0285">Flavoprotein</keyword>
<dbReference type="PANTHER" id="PTHR43408:SF2">
    <property type="entry name" value="FMN REDUCTASE (NADPH)"/>
    <property type="match status" value="1"/>
</dbReference>
<dbReference type="Gene3D" id="3.40.50.360">
    <property type="match status" value="1"/>
</dbReference>
<dbReference type="OrthoDB" id="1643408at2"/>
<evidence type="ECO:0000256" key="1">
    <source>
        <dbReference type="ARBA" id="ARBA00022630"/>
    </source>
</evidence>
<dbReference type="Pfam" id="PF03358">
    <property type="entry name" value="FMN_red"/>
    <property type="match status" value="1"/>
</dbReference>
<gene>
    <name evidence="5" type="ORF">FDO65_04060</name>
</gene>
<dbReference type="InterPro" id="IPR005025">
    <property type="entry name" value="FMN_Rdtase-like_dom"/>
</dbReference>
<keyword evidence="3" id="KW-0560">Oxidoreductase</keyword>
<sequence>MTAIVAVRDPRVVVLVGNPKAGSRTRQLAERTADAIVPGADATTVDIATLAGGLLVPWQLSAEAAAAVDAVLAADLVVLGTPTYKASYPGVLKLFLDAFAAGSLTRTIVQPVITAGGEVHRHLVDIHLRPVLTELGALTPVPSLIITESEIGRFSELLDEHVLQHGPALRAVLDAVAGRPTTTPTAEALR</sequence>
<dbReference type="GO" id="GO:0016491">
    <property type="term" value="F:oxidoreductase activity"/>
    <property type="evidence" value="ECO:0007669"/>
    <property type="project" value="UniProtKB-KW"/>
</dbReference>
<organism evidence="5 6">
    <name type="scientific">Nakamurella flava</name>
    <dbReference type="NCBI Taxonomy" id="2576308"/>
    <lineage>
        <taxon>Bacteria</taxon>
        <taxon>Bacillati</taxon>
        <taxon>Actinomycetota</taxon>
        <taxon>Actinomycetes</taxon>
        <taxon>Nakamurellales</taxon>
        <taxon>Nakamurellaceae</taxon>
        <taxon>Nakamurella</taxon>
    </lineage>
</organism>
<dbReference type="Proteomes" id="UP000306985">
    <property type="component" value="Unassembled WGS sequence"/>
</dbReference>
<dbReference type="InterPro" id="IPR051814">
    <property type="entry name" value="NAD(P)H-dep_FMN_reductase"/>
</dbReference>
<dbReference type="PANTHER" id="PTHR43408">
    <property type="entry name" value="FMN REDUCTASE (NADPH)"/>
    <property type="match status" value="1"/>
</dbReference>
<evidence type="ECO:0000256" key="2">
    <source>
        <dbReference type="ARBA" id="ARBA00022643"/>
    </source>
</evidence>
<dbReference type="AlphaFoldDB" id="A0A4U6QL17"/>
<dbReference type="SUPFAM" id="SSF52218">
    <property type="entry name" value="Flavoproteins"/>
    <property type="match status" value="1"/>
</dbReference>
<keyword evidence="2" id="KW-0288">FMN</keyword>
<evidence type="ECO:0000313" key="6">
    <source>
        <dbReference type="Proteomes" id="UP000306985"/>
    </source>
</evidence>
<comment type="caution">
    <text evidence="5">The sequence shown here is derived from an EMBL/GenBank/DDBJ whole genome shotgun (WGS) entry which is preliminary data.</text>
</comment>
<evidence type="ECO:0000256" key="3">
    <source>
        <dbReference type="ARBA" id="ARBA00023002"/>
    </source>
</evidence>
<name>A0A4U6QL17_9ACTN</name>
<evidence type="ECO:0000259" key="4">
    <source>
        <dbReference type="Pfam" id="PF03358"/>
    </source>
</evidence>
<dbReference type="EMBL" id="SZZH01000001">
    <property type="protein sequence ID" value="TKV60846.1"/>
    <property type="molecule type" value="Genomic_DNA"/>
</dbReference>
<dbReference type="RefSeq" id="WP_137448149.1">
    <property type="nucleotide sequence ID" value="NZ_SZZH01000001.1"/>
</dbReference>
<dbReference type="InterPro" id="IPR029039">
    <property type="entry name" value="Flavoprotein-like_sf"/>
</dbReference>
<reference evidence="5 6" key="1">
    <citation type="submission" date="2019-05" db="EMBL/GenBank/DDBJ databases">
        <title>Nakamurella sp. N5BH11, whole genome shotgun sequence.</title>
        <authorList>
            <person name="Tuo L."/>
        </authorList>
    </citation>
    <scope>NUCLEOTIDE SEQUENCE [LARGE SCALE GENOMIC DNA]</scope>
    <source>
        <strain evidence="5 6">N5BH11</strain>
    </source>
</reference>
<feature type="domain" description="NADPH-dependent FMN reductase-like" evidence="4">
    <location>
        <begin position="10"/>
        <end position="143"/>
    </location>
</feature>
<keyword evidence="6" id="KW-1185">Reference proteome</keyword>
<accession>A0A4U6QL17</accession>
<proteinExistence type="predicted"/>
<protein>
    <submittedName>
        <fullName evidence="5">NAD(P)H-dependent oxidoreductase</fullName>
    </submittedName>
</protein>